<evidence type="ECO:0000313" key="3">
    <source>
        <dbReference type="Proteomes" id="UP000002019"/>
    </source>
</evidence>
<evidence type="ECO:0000313" key="2">
    <source>
        <dbReference type="EMBL" id="CAO79977.1"/>
    </source>
</evidence>
<evidence type="ECO:0000259" key="1">
    <source>
        <dbReference type="PROSITE" id="PS50853"/>
    </source>
</evidence>
<dbReference type="PROSITE" id="PS50853">
    <property type="entry name" value="FN3"/>
    <property type="match status" value="1"/>
</dbReference>
<dbReference type="HOGENOM" id="CLU_793888_0_0_0"/>
<dbReference type="KEGG" id="caci:CLOAM0063"/>
<dbReference type="Proteomes" id="UP000002019">
    <property type="component" value="Chromosome"/>
</dbReference>
<dbReference type="STRING" id="459349.CLOAM0063"/>
<dbReference type="AlphaFoldDB" id="B0VIR7"/>
<feature type="domain" description="Fibronectin type-III" evidence="1">
    <location>
        <begin position="1"/>
        <end position="92"/>
    </location>
</feature>
<dbReference type="EMBL" id="CU466930">
    <property type="protein sequence ID" value="CAO79977.1"/>
    <property type="molecule type" value="Genomic_DNA"/>
</dbReference>
<accession>B0VIR7</accession>
<dbReference type="InterPro" id="IPR003961">
    <property type="entry name" value="FN3_dom"/>
</dbReference>
<sequence>MNPIPANLSTGVEITTTLKWTSGGGNPDDYLVSLYKTDPLTYIVNNQVTTSTTYNLPVHLEYSTTYYWRVIPRNSFGPAIACPTWSFTTIPDPSVMTYPWTENFDGSEFPPTDDWLRRGGDLVDPIQLGGNSLWEQENWLNISGTDKAAGINIWGNLNGWLITPQFLFNEDSDYLYFDLALLKYNQPPNGTPPDTTGIDDRFAVLISDGYTWSTANIMREWNNSGSPYVLNNISPWGERVCIPLNGFTGHNRIAFFAGTTISNADNDFMINNLYVGPLIPDTPEVQISQVGDDLCLLTWNESSGATGYDIYAADSPEGPWELIASTAETQFEFTAQAAKKFYRVKAIAR</sequence>
<organism evidence="2 3">
    <name type="scientific">Cloacimonas acidaminovorans (strain Evry)</name>
    <dbReference type="NCBI Taxonomy" id="459349"/>
    <lineage>
        <taxon>Bacteria</taxon>
        <taxon>Pseudomonadati</taxon>
        <taxon>Candidatus Cloacimonadota</taxon>
        <taxon>Candidatus Cloacimonadia</taxon>
        <taxon>Candidatus Cloacimonadales</taxon>
        <taxon>Candidatus Cloacimonadaceae</taxon>
        <taxon>Candidatus Cloacimonas</taxon>
    </lineage>
</organism>
<keyword evidence="3" id="KW-1185">Reference proteome</keyword>
<dbReference type="InterPro" id="IPR013783">
    <property type="entry name" value="Ig-like_fold"/>
</dbReference>
<name>B0VIR7_CLOAI</name>
<dbReference type="Gene3D" id="2.60.40.10">
    <property type="entry name" value="Immunoglobulins"/>
    <property type="match status" value="2"/>
</dbReference>
<dbReference type="RefSeq" id="WP_015423838.1">
    <property type="nucleotide sequence ID" value="NC_020449.1"/>
</dbReference>
<reference evidence="2 3" key="1">
    <citation type="journal article" date="2008" name="J. Bacteriol.">
        <title>'Candidatus Cloacamonas acidaminovorans': genome sequence reconstruction provides a first glimpse of a new bacterial division.</title>
        <authorList>
            <person name="Pelletier E."/>
            <person name="Kreimeyer A."/>
            <person name="Bocs S."/>
            <person name="Rouy Z."/>
            <person name="Gyapay G."/>
            <person name="Chouari R."/>
            <person name="Riviere D."/>
            <person name="Ganesan A."/>
            <person name="Daegelen P."/>
            <person name="Sghir A."/>
            <person name="Cohen G.N."/>
            <person name="Medigue C."/>
            <person name="Weissenbach J."/>
            <person name="Le Paslier D."/>
        </authorList>
    </citation>
    <scope>NUCLEOTIDE SEQUENCE [LARGE SCALE GENOMIC DNA]</scope>
    <source>
        <strain evidence="3">Evry</strain>
    </source>
</reference>
<proteinExistence type="predicted"/>
<dbReference type="eggNOG" id="COG4412">
    <property type="taxonomic scope" value="Bacteria"/>
</dbReference>
<dbReference type="InterPro" id="IPR036116">
    <property type="entry name" value="FN3_sf"/>
</dbReference>
<gene>
    <name evidence="2" type="ordered locus">CLOAM0063</name>
</gene>
<dbReference type="SUPFAM" id="SSF49265">
    <property type="entry name" value="Fibronectin type III"/>
    <property type="match status" value="1"/>
</dbReference>
<protein>
    <recommendedName>
        <fullName evidence="1">Fibronectin type-III domain-containing protein</fullName>
    </recommendedName>
</protein>